<dbReference type="Proteomes" id="UP001612812">
    <property type="component" value="Unassembled WGS sequence"/>
</dbReference>
<organism evidence="5 6">
    <name type="scientific">Micromonospora maritima</name>
    <dbReference type="NCBI Taxonomy" id="986711"/>
    <lineage>
        <taxon>Bacteria</taxon>
        <taxon>Bacillati</taxon>
        <taxon>Actinomycetota</taxon>
        <taxon>Actinomycetes</taxon>
        <taxon>Micromonosporales</taxon>
        <taxon>Micromonosporaceae</taxon>
        <taxon>Micromonospora</taxon>
    </lineage>
</organism>
<protein>
    <submittedName>
        <fullName evidence="5">S66 peptidase family protein</fullName>
        <ecNumber evidence="5">3.4.-.-</ecNumber>
    </submittedName>
</protein>
<accession>A0ABW7ZF81</accession>
<dbReference type="GO" id="GO:0016787">
    <property type="term" value="F:hydrolase activity"/>
    <property type="evidence" value="ECO:0007669"/>
    <property type="project" value="UniProtKB-KW"/>
</dbReference>
<dbReference type="InterPro" id="IPR027461">
    <property type="entry name" value="Carboxypeptidase_A_C_sf"/>
</dbReference>
<dbReference type="SUPFAM" id="SSF52317">
    <property type="entry name" value="Class I glutamine amidotransferase-like"/>
    <property type="match status" value="1"/>
</dbReference>
<dbReference type="Gene3D" id="3.50.30.60">
    <property type="entry name" value="LD-carboxypeptidase A C-terminal domain-like"/>
    <property type="match status" value="1"/>
</dbReference>
<evidence type="ECO:0000259" key="3">
    <source>
        <dbReference type="Pfam" id="PF02016"/>
    </source>
</evidence>
<feature type="domain" description="LD-carboxypeptidase C-terminal" evidence="4">
    <location>
        <begin position="203"/>
        <end position="317"/>
    </location>
</feature>
<comment type="similarity">
    <text evidence="1">Belongs to the peptidase S66 family.</text>
</comment>
<comment type="caution">
    <text evidence="5">The sequence shown here is derived from an EMBL/GenBank/DDBJ whole genome shotgun (WGS) entry which is preliminary data.</text>
</comment>
<dbReference type="InterPro" id="IPR029062">
    <property type="entry name" value="Class_I_gatase-like"/>
</dbReference>
<sequence>MDVVVPAPLVLARRPLVRVVAPSLSARVVPAEVRAAATRRLTGLGFRVTFGEHVDADGPLRTAPIESRLADLHAAFADPEVDLILTAIGGHSSNAVLGGLDWDLVAANPTWFCGFSDITALQNALLTRAGLVTLSGPHWSTFGCRRHLESTVESFLDAVTSDGPVRWRAQSWWSDDPTWYLNQEDRTRLPSEGWWTLFPGTAEGRIVGGNLCTLALLHGTGLLPDLAGAVLFVEDDAGSSAATVARHLHALLRQPGADQVAGLVLGRFQRETGMTRPLLAAIVAELPHLAGRPVVANVDFGHTFPMQTFPIGGAARVSADATDADITWELPHSPVRTT</sequence>
<dbReference type="InterPro" id="IPR040921">
    <property type="entry name" value="Peptidase_S66C"/>
</dbReference>
<dbReference type="Pfam" id="PF17676">
    <property type="entry name" value="Peptidase_S66C"/>
    <property type="match status" value="1"/>
</dbReference>
<evidence type="ECO:0000313" key="5">
    <source>
        <dbReference type="EMBL" id="MFI7261516.1"/>
    </source>
</evidence>
<dbReference type="EC" id="3.4.-.-" evidence="5"/>
<evidence type="ECO:0000256" key="2">
    <source>
        <dbReference type="ARBA" id="ARBA00022801"/>
    </source>
</evidence>
<evidence type="ECO:0000259" key="4">
    <source>
        <dbReference type="Pfam" id="PF17676"/>
    </source>
</evidence>
<keyword evidence="6" id="KW-1185">Reference proteome</keyword>
<dbReference type="Pfam" id="PF02016">
    <property type="entry name" value="Peptidase_S66"/>
    <property type="match status" value="1"/>
</dbReference>
<dbReference type="CDD" id="cd07062">
    <property type="entry name" value="Peptidase_S66_mccF_like"/>
    <property type="match status" value="1"/>
</dbReference>
<gene>
    <name evidence="5" type="ORF">ACIBP4_04290</name>
</gene>
<keyword evidence="2 5" id="KW-0378">Hydrolase</keyword>
<name>A0ABW7ZF81_9ACTN</name>
<dbReference type="PANTHER" id="PTHR30237:SF6">
    <property type="entry name" value="CARBOXYPEPTIDASE YOCD-RELATED"/>
    <property type="match status" value="1"/>
</dbReference>
<dbReference type="InterPro" id="IPR027478">
    <property type="entry name" value="LdcA_N"/>
</dbReference>
<evidence type="ECO:0000256" key="1">
    <source>
        <dbReference type="ARBA" id="ARBA00010233"/>
    </source>
</evidence>
<feature type="domain" description="LD-carboxypeptidase N-terminal" evidence="3">
    <location>
        <begin position="17"/>
        <end position="136"/>
    </location>
</feature>
<evidence type="ECO:0000313" key="6">
    <source>
        <dbReference type="Proteomes" id="UP001612812"/>
    </source>
</evidence>
<dbReference type="Gene3D" id="3.40.50.10740">
    <property type="entry name" value="Class I glutamine amidotransferase-like"/>
    <property type="match status" value="1"/>
</dbReference>
<dbReference type="SUPFAM" id="SSF141986">
    <property type="entry name" value="LD-carboxypeptidase A C-terminal domain-like"/>
    <property type="match status" value="1"/>
</dbReference>
<reference evidence="5 6" key="1">
    <citation type="submission" date="2024-10" db="EMBL/GenBank/DDBJ databases">
        <title>The Natural Products Discovery Center: Release of the First 8490 Sequenced Strains for Exploring Actinobacteria Biosynthetic Diversity.</title>
        <authorList>
            <person name="Kalkreuter E."/>
            <person name="Kautsar S.A."/>
            <person name="Yang D."/>
            <person name="Bader C.D."/>
            <person name="Teijaro C.N."/>
            <person name="Fluegel L."/>
            <person name="Davis C.M."/>
            <person name="Simpson J.R."/>
            <person name="Lauterbach L."/>
            <person name="Steele A.D."/>
            <person name="Gui C."/>
            <person name="Meng S."/>
            <person name="Li G."/>
            <person name="Viehrig K."/>
            <person name="Ye F."/>
            <person name="Su P."/>
            <person name="Kiefer A.F."/>
            <person name="Nichols A."/>
            <person name="Cepeda A.J."/>
            <person name="Yan W."/>
            <person name="Fan B."/>
            <person name="Jiang Y."/>
            <person name="Adhikari A."/>
            <person name="Zheng C.-J."/>
            <person name="Schuster L."/>
            <person name="Cowan T.M."/>
            <person name="Smanski M.J."/>
            <person name="Chevrette M.G."/>
            <person name="De Carvalho L.P.S."/>
            <person name="Shen B."/>
        </authorList>
    </citation>
    <scope>NUCLEOTIDE SEQUENCE [LARGE SCALE GENOMIC DNA]</scope>
    <source>
        <strain evidence="5 6">NPDC049845</strain>
    </source>
</reference>
<dbReference type="PIRSF" id="PIRSF028757">
    <property type="entry name" value="LD-carboxypeptidase"/>
    <property type="match status" value="1"/>
</dbReference>
<dbReference type="InterPro" id="IPR040449">
    <property type="entry name" value="Peptidase_S66_N"/>
</dbReference>
<dbReference type="RefSeq" id="WP_396768513.1">
    <property type="nucleotide sequence ID" value="NZ_JBITLA010000002.1"/>
</dbReference>
<dbReference type="InterPro" id="IPR003507">
    <property type="entry name" value="S66_fam"/>
</dbReference>
<dbReference type="EMBL" id="JBITLE010000001">
    <property type="protein sequence ID" value="MFI7261516.1"/>
    <property type="molecule type" value="Genomic_DNA"/>
</dbReference>
<proteinExistence type="inferred from homology"/>
<dbReference type="PANTHER" id="PTHR30237">
    <property type="entry name" value="MURAMOYLTETRAPEPTIDE CARBOXYPEPTIDASE"/>
    <property type="match status" value="1"/>
</dbReference>